<keyword evidence="3" id="KW-1185">Reference proteome</keyword>
<evidence type="ECO:0000259" key="1">
    <source>
        <dbReference type="Pfam" id="PF13276"/>
    </source>
</evidence>
<dbReference type="InterPro" id="IPR025948">
    <property type="entry name" value="HTH-like_dom"/>
</dbReference>
<evidence type="ECO:0000313" key="3">
    <source>
        <dbReference type="Proteomes" id="UP000426424"/>
    </source>
</evidence>
<proteinExistence type="predicted"/>
<gene>
    <name evidence="2" type="ORF">E6P07_04455</name>
</gene>
<dbReference type="PANTHER" id="PTHR46889:SF4">
    <property type="entry name" value="TRANSPOSASE INSO FOR INSERTION SEQUENCE ELEMENT IS911B-RELATED"/>
    <property type="match status" value="1"/>
</dbReference>
<evidence type="ECO:0000313" key="2">
    <source>
        <dbReference type="EMBL" id="QGU32307.1"/>
    </source>
</evidence>
<dbReference type="OrthoDB" id="6171577at2"/>
<feature type="domain" description="HTH-like" evidence="1">
    <location>
        <begin position="61"/>
        <end position="103"/>
    </location>
</feature>
<sequence>MELDWLKKVRTMSSETRMGWIDREAELALARQCELSGVARATFYGRKVLSEESEGKLLLCRLIDEEYTRRPFYASRRMVVYLARQGHAVNRKRVQRLMRLAGMALGPTTSVKPPDHCVHPDLLRGVEVTRPNQVWSTDMTYFRMPVTDTQRRSSWARRLRRVPLERSVRHDG</sequence>
<organism evidence="2 3">
    <name type="scientific">Thermochromatium tepidum ATCC 43061</name>
    <dbReference type="NCBI Taxonomy" id="316276"/>
    <lineage>
        <taxon>Bacteria</taxon>
        <taxon>Pseudomonadati</taxon>
        <taxon>Pseudomonadota</taxon>
        <taxon>Gammaproteobacteria</taxon>
        <taxon>Chromatiales</taxon>
        <taxon>Chromatiaceae</taxon>
        <taxon>Thermochromatium</taxon>
    </lineage>
</organism>
<dbReference type="InterPro" id="IPR050900">
    <property type="entry name" value="Transposase_IS3/IS150/IS904"/>
</dbReference>
<dbReference type="Proteomes" id="UP000426424">
    <property type="component" value="Chromosome"/>
</dbReference>
<dbReference type="Pfam" id="PF13276">
    <property type="entry name" value="HTH_21"/>
    <property type="match status" value="1"/>
</dbReference>
<dbReference type="EMBL" id="CP039268">
    <property type="protein sequence ID" value="QGU32307.1"/>
    <property type="molecule type" value="Genomic_DNA"/>
</dbReference>
<reference evidence="2 3" key="1">
    <citation type="submission" date="2019-12" db="EMBL/GenBank/DDBJ databases">
        <title>The complete genome of the thermophilic, anoxygenic phototrophic gammaproteobacterium Thermochromatium tepidum.</title>
        <authorList>
            <person name="Sattley W.M."/>
            <person name="Swingley W.D."/>
            <person name="Burchell B.M."/>
            <person name="Gurbani S.A."/>
            <person name="Kujawa C.M."/>
            <person name="Nuccio D.A."/>
            <person name="Schladweiler J."/>
            <person name="Shaffer K.N."/>
            <person name="Stokes L.M."/>
            <person name="Touchman J.W."/>
            <person name="Blankenship R.E."/>
            <person name="Madigan M.T."/>
        </authorList>
    </citation>
    <scope>NUCLEOTIDE SEQUENCE [LARGE SCALE GENOMIC DNA]</scope>
    <source>
        <strain evidence="2 3">ATCC 43061</strain>
    </source>
</reference>
<protein>
    <submittedName>
        <fullName evidence="2">IS3 family transposase</fullName>
    </submittedName>
</protein>
<dbReference type="PANTHER" id="PTHR46889">
    <property type="entry name" value="TRANSPOSASE INSF FOR INSERTION SEQUENCE IS3B-RELATED"/>
    <property type="match status" value="1"/>
</dbReference>
<accession>A0A6I6EG50</accession>
<dbReference type="AlphaFoldDB" id="A0A6I6EG50"/>
<dbReference type="KEGG" id="ttp:E6P07_04455"/>
<name>A0A6I6EG50_THETI</name>